<gene>
    <name evidence="1" type="ORF">ENT99_01405</name>
    <name evidence="2" type="ORF">ENU64_01955</name>
</gene>
<accession>A0A7J3MXK1</accession>
<dbReference type="EMBL" id="DTDH01000056">
    <property type="protein sequence ID" value="HGT98180.1"/>
    <property type="molecule type" value="Genomic_DNA"/>
</dbReference>
<sequence>MPPTDMVKRLSRTDHRLENFTKFLSIQGVLTEGLENLYANPLPFSSTIPMIDKNIVKFCRCLAMSLCLEKDVGRAFVGNTIDLGSAKLMSMDNFRYTARDEKLYIYDLSGKYIDLIIKREVEEIVLIDLDMREKRIDVAKGTRLRYAGVYALSVKMSNRDTLSLASSEPMVIEDIGRLMYNLYVPVARVMVVSRNRTHVQMFREALMYSNIVMVTGKQKNVQPLIEILDPIALSKPIDFIEGCVDLEIVNPTNILYNTIIKVYGYIDEIVIDELVRFKPKYNVIRMSMPMNSKAKIRLCISSSIPKRADLVSAFKEISQVF</sequence>
<dbReference type="EMBL" id="DTAU01000031">
    <property type="protein sequence ID" value="HFQ78346.1"/>
    <property type="molecule type" value="Genomic_DNA"/>
</dbReference>
<reference evidence="2" key="1">
    <citation type="journal article" date="2020" name="mSystems">
        <title>Genome- and Community-Level Interaction Insights into Carbon Utilization and Element Cycling Functions of Hydrothermarchaeota in Hydrothermal Sediment.</title>
        <authorList>
            <person name="Zhou Z."/>
            <person name="Liu Y."/>
            <person name="Xu W."/>
            <person name="Pan J."/>
            <person name="Luo Z.H."/>
            <person name="Li M."/>
        </authorList>
    </citation>
    <scope>NUCLEOTIDE SEQUENCE [LARGE SCALE GENOMIC DNA]</scope>
    <source>
        <strain evidence="1">SpSt-629</strain>
        <strain evidence="2">SpSt-688</strain>
    </source>
</reference>
<evidence type="ECO:0000313" key="1">
    <source>
        <dbReference type="EMBL" id="HFQ78346.1"/>
    </source>
</evidence>
<protein>
    <submittedName>
        <fullName evidence="2">Uncharacterized protein</fullName>
    </submittedName>
</protein>
<comment type="caution">
    <text evidence="2">The sequence shown here is derived from an EMBL/GenBank/DDBJ whole genome shotgun (WGS) entry which is preliminary data.</text>
</comment>
<dbReference type="AlphaFoldDB" id="A0A7J3MXK1"/>
<evidence type="ECO:0000313" key="2">
    <source>
        <dbReference type="EMBL" id="HGT98180.1"/>
    </source>
</evidence>
<proteinExistence type="predicted"/>
<name>A0A7J3MXK1_9CREN</name>
<organism evidence="2">
    <name type="scientific">Ignisphaera aggregans</name>
    <dbReference type="NCBI Taxonomy" id="334771"/>
    <lineage>
        <taxon>Archaea</taxon>
        <taxon>Thermoproteota</taxon>
        <taxon>Thermoprotei</taxon>
        <taxon>Desulfurococcales</taxon>
        <taxon>Desulfurococcaceae</taxon>
        <taxon>Ignisphaera</taxon>
    </lineage>
</organism>